<dbReference type="AlphaFoldDB" id="A0A562K2Q3"/>
<dbReference type="OrthoDB" id="2938279at2"/>
<gene>
    <name evidence="1" type="ORF">IQ19_00957</name>
</gene>
<proteinExistence type="predicted"/>
<name>A0A562K2Q3_9BACI</name>
<evidence type="ECO:0000313" key="1">
    <source>
        <dbReference type="EMBL" id="TWH89710.1"/>
    </source>
</evidence>
<comment type="caution">
    <text evidence="1">The sequence shown here is derived from an EMBL/GenBank/DDBJ whole genome shotgun (WGS) entry which is preliminary data.</text>
</comment>
<reference evidence="1 2" key="1">
    <citation type="journal article" date="2015" name="Stand. Genomic Sci.">
        <title>Genomic Encyclopedia of Bacterial and Archaeal Type Strains, Phase III: the genomes of soil and plant-associated and newly described type strains.</title>
        <authorList>
            <person name="Whitman W.B."/>
            <person name="Woyke T."/>
            <person name="Klenk H.P."/>
            <person name="Zhou Y."/>
            <person name="Lilburn T.G."/>
            <person name="Beck B.J."/>
            <person name="De Vos P."/>
            <person name="Vandamme P."/>
            <person name="Eisen J.A."/>
            <person name="Garrity G."/>
            <person name="Hugenholtz P."/>
            <person name="Kyrpides N.C."/>
        </authorList>
    </citation>
    <scope>NUCLEOTIDE SEQUENCE [LARGE SCALE GENOMIC DNA]</scope>
    <source>
        <strain evidence="1 2">CGMCC 1.10115</strain>
    </source>
</reference>
<protein>
    <submittedName>
        <fullName evidence="1">Uncharacterized protein</fullName>
    </submittedName>
</protein>
<dbReference type="Proteomes" id="UP000318667">
    <property type="component" value="Unassembled WGS sequence"/>
</dbReference>
<dbReference type="EMBL" id="VLKI01000002">
    <property type="protein sequence ID" value="TWH89710.1"/>
    <property type="molecule type" value="Genomic_DNA"/>
</dbReference>
<dbReference type="RefSeq" id="WP_144540399.1">
    <property type="nucleotide sequence ID" value="NZ_CBCSDC010000010.1"/>
</dbReference>
<sequence length="79" mass="9007">MTVLFGSVEYFEREIEEYLTDNQVEEVTEDQLSVITSKLETELLYDFVCDEKIRRQCLNNLTFASGNVKNGGYQSAAGN</sequence>
<accession>A0A562K2Q3</accession>
<keyword evidence="2" id="KW-1185">Reference proteome</keyword>
<dbReference type="GeneID" id="65402221"/>
<organism evidence="1 2">
    <name type="scientific">Cytobacillus oceanisediminis</name>
    <dbReference type="NCBI Taxonomy" id="665099"/>
    <lineage>
        <taxon>Bacteria</taxon>
        <taxon>Bacillati</taxon>
        <taxon>Bacillota</taxon>
        <taxon>Bacilli</taxon>
        <taxon>Bacillales</taxon>
        <taxon>Bacillaceae</taxon>
        <taxon>Cytobacillus</taxon>
    </lineage>
</organism>
<evidence type="ECO:0000313" key="2">
    <source>
        <dbReference type="Proteomes" id="UP000318667"/>
    </source>
</evidence>